<protein>
    <submittedName>
        <fullName evidence="3">SRPBCC family protein</fullName>
    </submittedName>
</protein>
<comment type="similarity">
    <text evidence="1">Belongs to the ribosome association toxin RatA family.</text>
</comment>
<dbReference type="Gene3D" id="3.30.530.20">
    <property type="match status" value="1"/>
</dbReference>
<evidence type="ECO:0000259" key="2">
    <source>
        <dbReference type="Pfam" id="PF03364"/>
    </source>
</evidence>
<keyword evidence="4" id="KW-1185">Reference proteome</keyword>
<reference evidence="3 4" key="1">
    <citation type="submission" date="2023-11" db="EMBL/GenBank/DDBJ databases">
        <title>Peredibacter starrii A3.12.</title>
        <authorList>
            <person name="Mitchell R.J."/>
        </authorList>
    </citation>
    <scope>NUCLEOTIDE SEQUENCE [LARGE SCALE GENOMIC DNA]</scope>
    <source>
        <strain evidence="3 4">A3.12</strain>
    </source>
</reference>
<organism evidence="3 4">
    <name type="scientific">Peredibacter starrii</name>
    <dbReference type="NCBI Taxonomy" id="28202"/>
    <lineage>
        <taxon>Bacteria</taxon>
        <taxon>Pseudomonadati</taxon>
        <taxon>Bdellovibrionota</taxon>
        <taxon>Bacteriovoracia</taxon>
        <taxon>Bacteriovoracales</taxon>
        <taxon>Bacteriovoracaceae</taxon>
        <taxon>Peredibacter</taxon>
    </lineage>
</organism>
<dbReference type="InterPro" id="IPR023393">
    <property type="entry name" value="START-like_dom_sf"/>
</dbReference>
<dbReference type="Proteomes" id="UP001324634">
    <property type="component" value="Chromosome"/>
</dbReference>
<dbReference type="AlphaFoldDB" id="A0AAX4HL72"/>
<gene>
    <name evidence="3" type="ORF">SOO65_14530</name>
</gene>
<dbReference type="InterPro" id="IPR005031">
    <property type="entry name" value="COQ10_START"/>
</dbReference>
<dbReference type="Pfam" id="PF03364">
    <property type="entry name" value="Polyketide_cyc"/>
    <property type="match status" value="1"/>
</dbReference>
<dbReference type="RefSeq" id="WP_321391532.1">
    <property type="nucleotide sequence ID" value="NZ_CP139487.1"/>
</dbReference>
<dbReference type="PANTHER" id="PTHR39683">
    <property type="entry name" value="CONSERVED PROTEIN TB16.3"/>
    <property type="match status" value="1"/>
</dbReference>
<dbReference type="KEGG" id="psti:SOO65_14530"/>
<evidence type="ECO:0000256" key="1">
    <source>
        <dbReference type="ARBA" id="ARBA00008918"/>
    </source>
</evidence>
<feature type="domain" description="Coenzyme Q-binding protein COQ10 START" evidence="2">
    <location>
        <begin position="11"/>
        <end position="135"/>
    </location>
</feature>
<proteinExistence type="inferred from homology"/>
<name>A0AAX4HL72_9BACT</name>
<accession>A0AAX4HL72</accession>
<dbReference type="EMBL" id="CP139487">
    <property type="protein sequence ID" value="WPU63908.1"/>
    <property type="molecule type" value="Genomic_DNA"/>
</dbReference>
<evidence type="ECO:0000313" key="3">
    <source>
        <dbReference type="EMBL" id="WPU63908.1"/>
    </source>
</evidence>
<dbReference type="SUPFAM" id="SSF55961">
    <property type="entry name" value="Bet v1-like"/>
    <property type="match status" value="1"/>
</dbReference>
<dbReference type="PANTHER" id="PTHR39683:SF4">
    <property type="entry name" value="COENZYME Q-BINDING PROTEIN COQ10 START DOMAIN-CONTAINING PROTEIN"/>
    <property type="match status" value="1"/>
</dbReference>
<sequence length="142" mass="15831">MARAERTEIFDVPADKFYQAIVDYKNYPQFVDGMKSVEVKSESADGATVTFNLNLIKEISYTIKLANKPHSEVSWSLVSGDMMKINNGKWTLKDLGGKTEVTYSLEVELKGFMPGLGMIEKTLVNTNLPLNMKAFAKRAASL</sequence>
<evidence type="ECO:0000313" key="4">
    <source>
        <dbReference type="Proteomes" id="UP001324634"/>
    </source>
</evidence>